<proteinExistence type="predicted"/>
<evidence type="ECO:0000313" key="3">
    <source>
        <dbReference type="Proteomes" id="UP000765802"/>
    </source>
</evidence>
<dbReference type="InterPro" id="IPR000326">
    <property type="entry name" value="PAP2/HPO"/>
</dbReference>
<sequence length="193" mass="21432">MAQTPGFDYTTLIELNEHRRHEPTEFYQGISNSVGKISLAIPASMMVAGMFRSDKELRQKALYIGESLAVSGIITSAMKYSFRRDRPFVSYRGQIQQASSGGSPSFPSGHTSQAFATATSLYLAYPRWYVALPAFGWASTVGYSRMYLGVHYPSDVAVGALVGAGSAWLTWKANTWMHHRKSHKHSVRRLTCV</sequence>
<dbReference type="SMART" id="SM00014">
    <property type="entry name" value="acidPPc"/>
    <property type="match status" value="1"/>
</dbReference>
<reference evidence="2 3" key="1">
    <citation type="submission" date="2016-07" db="EMBL/GenBank/DDBJ databases">
        <title>Genome analysis of Flavihumibacter stibioxidans YS-17.</title>
        <authorList>
            <person name="Shi K."/>
            <person name="Han Y."/>
            <person name="Wang G."/>
        </authorList>
    </citation>
    <scope>NUCLEOTIDE SEQUENCE [LARGE SCALE GENOMIC DNA]</scope>
    <source>
        <strain evidence="2 3">YS-17</strain>
    </source>
</reference>
<organism evidence="2 3">
    <name type="scientific">Flavihumibacter stibioxidans</name>
    <dbReference type="NCBI Taxonomy" id="1834163"/>
    <lineage>
        <taxon>Bacteria</taxon>
        <taxon>Pseudomonadati</taxon>
        <taxon>Bacteroidota</taxon>
        <taxon>Chitinophagia</taxon>
        <taxon>Chitinophagales</taxon>
        <taxon>Chitinophagaceae</taxon>
        <taxon>Flavihumibacter</taxon>
    </lineage>
</organism>
<dbReference type="CDD" id="cd03394">
    <property type="entry name" value="PAP2_like_5"/>
    <property type="match status" value="1"/>
</dbReference>
<evidence type="ECO:0000313" key="2">
    <source>
        <dbReference type="EMBL" id="MBC6493165.1"/>
    </source>
</evidence>
<dbReference type="Gene3D" id="1.20.144.10">
    <property type="entry name" value="Phosphatidic acid phosphatase type 2/haloperoxidase"/>
    <property type="match status" value="1"/>
</dbReference>
<dbReference type="InterPro" id="IPR036938">
    <property type="entry name" value="PAP2/HPO_sf"/>
</dbReference>
<protein>
    <recommendedName>
        <fullName evidence="1">Phosphatidic acid phosphatase type 2/haloperoxidase domain-containing protein</fullName>
    </recommendedName>
</protein>
<dbReference type="Proteomes" id="UP000765802">
    <property type="component" value="Unassembled WGS sequence"/>
</dbReference>
<dbReference type="Pfam" id="PF01569">
    <property type="entry name" value="PAP2"/>
    <property type="match status" value="1"/>
</dbReference>
<keyword evidence="3" id="KW-1185">Reference proteome</keyword>
<dbReference type="PANTHER" id="PTHR14969:SF13">
    <property type="entry name" value="AT30094P"/>
    <property type="match status" value="1"/>
</dbReference>
<dbReference type="SUPFAM" id="SSF48317">
    <property type="entry name" value="Acid phosphatase/Vanadium-dependent haloperoxidase"/>
    <property type="match status" value="1"/>
</dbReference>
<evidence type="ECO:0000259" key="1">
    <source>
        <dbReference type="SMART" id="SM00014"/>
    </source>
</evidence>
<dbReference type="PANTHER" id="PTHR14969">
    <property type="entry name" value="SPHINGOSINE-1-PHOSPHATE PHOSPHOHYDROLASE"/>
    <property type="match status" value="1"/>
</dbReference>
<feature type="domain" description="Phosphatidic acid phosphatase type 2/haloperoxidase" evidence="1">
    <location>
        <begin position="59"/>
        <end position="171"/>
    </location>
</feature>
<name>A0ABR7MEH2_9BACT</name>
<gene>
    <name evidence="2" type="ORF">BC349_19090</name>
</gene>
<dbReference type="EMBL" id="MBUA01000031">
    <property type="protein sequence ID" value="MBC6493165.1"/>
    <property type="molecule type" value="Genomic_DNA"/>
</dbReference>
<accession>A0ABR7MEH2</accession>
<comment type="caution">
    <text evidence="2">The sequence shown here is derived from an EMBL/GenBank/DDBJ whole genome shotgun (WGS) entry which is preliminary data.</text>
</comment>